<sequence>MIFLVPALLLAATGVGQPGSVAIERHYRYPASSVVTRWNGDTVAVTLDRGIHEPTVGWPDLPVVAEEVELPPGMRLEEVTTTRIALAPMAPSALVRSVLPPPSNFDVLGRPRDARPLSTAAMDANPPVAQIGYQGTMRGRNLAWVLVRPVRWNAITRRLERVTDLDVRLELVKNPKADVAPRERIVPEWEDGASPITSTSSLPKGTAQPFKPTQLPSVLGSPVAYVIVTTDALMPQFQRLADWKTQCGIPAVVRSLTTIHQEYPGTDDADRIRRFLRDAYSRWGTKWVLLGGDTQVIPARTAWTTFYGTFDHPLNDIPSDLYYSCLDGTWNADGDSLYGEGDLTNGTVVDAADLLPEIWVGRAPVTTVAEAQQFVDKVFQYARTPVGDYEKNLLFFAEVIDPQNWNPGDFISEDGAELVEETTPYVKANASMRYARLYENYLEPSYEPGALQLKRRAVIDSLNRGYNMAIHCGHGFRNVMSCGDSNVTNADALSLTNGNLLTNLYAADCTSNAIDFPCIGEAFMKAANGGAVSSVGSTRLDFPSTSIQYQQEFFRLVFHDSVTALGEAEGKQKLPYVQYAKFDDIHRWTQMALLLLGDPEMRLWTGKPRTLTVTAYDCIPYQATIPIGSATGPLLVEGTLTIDDDSFGGTSGNGDGLLDAGETVDLIVPIKNNGTVSSSSVTATLSTSNPAVTMVTPGASYGTIAAGLTVTSATRFRFITSYTAADQTELAFTLSIVDGAGHHFLEPLRVTLHSPELRSYGHTVLEFGGNGNGHPDPGETVQYTVSLRNGGSGVARGVNAILRRLDANSSVSDSTSLIGDMAPGATASGDVFAFTVTGAGAQFELRLATSQGLLSTQRIDLAWPGSPVGLGGLGLSSSARLDWGPNPEADLAGYDVYRASAICGPYAKLTTIPPDRTSYYLDEGLTPLTRYFYEISAVDSSGNESALSAPVAINTTPPTHTIFPIAMDANSTSSVAVARLYSDSPMDIITGADQHLYVWHADGTPPVDADGSSVTSGDFSSAGSKFSAGASVADLDGGALEIVAPTWNDHSVFVYDLQGHVKAGWPFVASDPIWSNVAIGDLDKNGTKELVFGSNGTNFYVLRSNGIEWMDGDANPSTQGVFKVLGFSFNYGTPALADIDGDGFLDIVFSSFDGNLYAWHSNGTNLPGFPIALGAGSKSSVAIGYLDGAGDTQPEIVATAGSGDDSLYVFEPSGARRPGFPVALKTGGGTGKEPSPALADINGDGFLDIVAASTDGKLYVYDRNGALLPAFTNVRFSPITGVATESSPVVADINGDGFPDIVIGD</sequence>
<reference evidence="4 5" key="1">
    <citation type="journal article" date="2019" name="Nat. Microbiol.">
        <title>Mediterranean grassland soil C-N compound turnover is dependent on rainfall and depth, and is mediated by genomically divergent microorganisms.</title>
        <authorList>
            <person name="Diamond S."/>
            <person name="Andeer P.F."/>
            <person name="Li Z."/>
            <person name="Crits-Christoph A."/>
            <person name="Burstein D."/>
            <person name="Anantharaman K."/>
            <person name="Lane K.R."/>
            <person name="Thomas B.C."/>
            <person name="Pan C."/>
            <person name="Northen T.R."/>
            <person name="Banfield J.F."/>
        </authorList>
    </citation>
    <scope>NUCLEOTIDE SEQUENCE [LARGE SCALE GENOMIC DNA]</scope>
    <source>
        <strain evidence="4">WS_10</strain>
    </source>
</reference>
<dbReference type="InterPro" id="IPR029030">
    <property type="entry name" value="Caspase-like_dom_sf"/>
</dbReference>
<dbReference type="GO" id="GO:0006508">
    <property type="term" value="P:proteolysis"/>
    <property type="evidence" value="ECO:0007669"/>
    <property type="project" value="InterPro"/>
</dbReference>
<dbReference type="InterPro" id="IPR003961">
    <property type="entry name" value="FN3_dom"/>
</dbReference>
<dbReference type="Pfam" id="PF13517">
    <property type="entry name" value="FG-GAP_3"/>
    <property type="match status" value="2"/>
</dbReference>
<evidence type="ECO:0000256" key="2">
    <source>
        <dbReference type="SAM" id="MobiDB-lite"/>
    </source>
</evidence>
<dbReference type="PANTHER" id="PTHR44103:SF1">
    <property type="entry name" value="PROPROTEIN CONVERTASE P"/>
    <property type="match status" value="1"/>
</dbReference>
<dbReference type="InterPro" id="IPR029031">
    <property type="entry name" value="Gingipain_N_sf"/>
</dbReference>
<feature type="non-terminal residue" evidence="4">
    <location>
        <position position="1305"/>
    </location>
</feature>
<evidence type="ECO:0000259" key="3">
    <source>
        <dbReference type="PROSITE" id="PS50853"/>
    </source>
</evidence>
<dbReference type="Pfam" id="PF01364">
    <property type="entry name" value="Peptidase_C25"/>
    <property type="match status" value="1"/>
</dbReference>
<dbReference type="InterPro" id="IPR028994">
    <property type="entry name" value="Integrin_alpha_N"/>
</dbReference>
<dbReference type="EMBL" id="VBPA01000277">
    <property type="protein sequence ID" value="TMQ69685.1"/>
    <property type="molecule type" value="Genomic_DNA"/>
</dbReference>
<feature type="domain" description="Fibronectin type-III" evidence="3">
    <location>
        <begin position="864"/>
        <end position="959"/>
    </location>
</feature>
<gene>
    <name evidence="4" type="ORF">E6K80_10910</name>
</gene>
<organism evidence="4 5">
    <name type="scientific">Eiseniibacteriota bacterium</name>
    <dbReference type="NCBI Taxonomy" id="2212470"/>
    <lineage>
        <taxon>Bacteria</taxon>
        <taxon>Candidatus Eiseniibacteriota</taxon>
    </lineage>
</organism>
<dbReference type="Gene3D" id="2.60.40.3800">
    <property type="match status" value="1"/>
</dbReference>
<dbReference type="InterPro" id="IPR013783">
    <property type="entry name" value="Ig-like_fold"/>
</dbReference>
<dbReference type="Gene3D" id="2.60.40.10">
    <property type="entry name" value="Immunoglobulins"/>
    <property type="match status" value="1"/>
</dbReference>
<dbReference type="SUPFAM" id="SSF52129">
    <property type="entry name" value="Caspase-like"/>
    <property type="match status" value="1"/>
</dbReference>
<dbReference type="SUPFAM" id="SSF69318">
    <property type="entry name" value="Integrin alpha N-terminal domain"/>
    <property type="match status" value="1"/>
</dbReference>
<dbReference type="InterPro" id="IPR038490">
    <property type="entry name" value="Gingipain_propep_sf"/>
</dbReference>
<evidence type="ECO:0000256" key="1">
    <source>
        <dbReference type="ARBA" id="ARBA00022729"/>
    </source>
</evidence>
<dbReference type="GO" id="GO:0008234">
    <property type="term" value="F:cysteine-type peptidase activity"/>
    <property type="evidence" value="ECO:0007669"/>
    <property type="project" value="InterPro"/>
</dbReference>
<dbReference type="Gene3D" id="2.130.10.130">
    <property type="entry name" value="Integrin alpha, N-terminal"/>
    <property type="match status" value="1"/>
</dbReference>
<dbReference type="PANTHER" id="PTHR44103">
    <property type="entry name" value="PROPROTEIN CONVERTASE P"/>
    <property type="match status" value="1"/>
</dbReference>
<name>A0A538U1A1_UNCEI</name>
<protein>
    <recommendedName>
        <fullName evidence="3">Fibronectin type-III domain-containing protein</fullName>
    </recommendedName>
</protein>
<proteinExistence type="predicted"/>
<evidence type="ECO:0000313" key="4">
    <source>
        <dbReference type="EMBL" id="TMQ69685.1"/>
    </source>
</evidence>
<keyword evidence="1" id="KW-0732">Signal</keyword>
<dbReference type="InterPro" id="IPR036116">
    <property type="entry name" value="FN3_sf"/>
</dbReference>
<dbReference type="Gene3D" id="3.40.50.10390">
    <property type="entry name" value="Gingipain r, domain 1"/>
    <property type="match status" value="1"/>
</dbReference>
<evidence type="ECO:0000313" key="5">
    <source>
        <dbReference type="Proteomes" id="UP000319836"/>
    </source>
</evidence>
<dbReference type="CDD" id="cd00063">
    <property type="entry name" value="FN3"/>
    <property type="match status" value="1"/>
</dbReference>
<dbReference type="Proteomes" id="UP000319836">
    <property type="component" value="Unassembled WGS sequence"/>
</dbReference>
<feature type="region of interest" description="Disordered" evidence="2">
    <location>
        <begin position="189"/>
        <end position="209"/>
    </location>
</feature>
<dbReference type="PROSITE" id="PS50853">
    <property type="entry name" value="FN3"/>
    <property type="match status" value="1"/>
</dbReference>
<dbReference type="InterPro" id="IPR013517">
    <property type="entry name" value="FG-GAP"/>
</dbReference>
<comment type="caution">
    <text evidence="4">The sequence shown here is derived from an EMBL/GenBank/DDBJ whole genome shotgun (WGS) entry which is preliminary data.</text>
</comment>
<dbReference type="InterPro" id="IPR001769">
    <property type="entry name" value="Gingipain"/>
</dbReference>
<dbReference type="Gene3D" id="3.40.50.1460">
    <property type="match status" value="1"/>
</dbReference>
<accession>A0A538U1A1</accession>
<dbReference type="SUPFAM" id="SSF49265">
    <property type="entry name" value="Fibronectin type III"/>
    <property type="match status" value="1"/>
</dbReference>